<dbReference type="RefSeq" id="WP_269906538.1">
    <property type="nucleotide sequence ID" value="NZ_JAPFQA010000007.1"/>
</dbReference>
<dbReference type="Proteomes" id="UP001152178">
    <property type="component" value="Unassembled WGS sequence"/>
</dbReference>
<dbReference type="SUPFAM" id="SSF46785">
    <property type="entry name" value="Winged helix' DNA-binding domain"/>
    <property type="match status" value="1"/>
</dbReference>
<evidence type="ECO:0000313" key="2">
    <source>
        <dbReference type="Proteomes" id="UP001152178"/>
    </source>
</evidence>
<reference evidence="1" key="1">
    <citation type="submission" date="2022-11" db="EMBL/GenBank/DDBJ databases">
        <authorList>
            <person name="Coimbra C."/>
        </authorList>
    </citation>
    <scope>NUCLEOTIDE SEQUENCE</scope>
    <source>
        <strain evidence="1">Jales19</strain>
    </source>
</reference>
<dbReference type="PROSITE" id="PS01332">
    <property type="entry name" value="HTH_RRF2_1"/>
    <property type="match status" value="1"/>
</dbReference>
<comment type="caution">
    <text evidence="1">The sequence shown here is derived from an EMBL/GenBank/DDBJ whole genome shotgun (WGS) entry which is preliminary data.</text>
</comment>
<dbReference type="PANTHER" id="PTHR33221">
    <property type="entry name" value="WINGED HELIX-TURN-HELIX TRANSCRIPTIONAL REGULATOR, RRF2 FAMILY"/>
    <property type="match status" value="1"/>
</dbReference>
<dbReference type="InterPro" id="IPR036390">
    <property type="entry name" value="WH_DNA-bd_sf"/>
</dbReference>
<dbReference type="PANTHER" id="PTHR33221:SF15">
    <property type="entry name" value="HTH-TYPE TRANSCRIPTIONAL REGULATOR YWGB-RELATED"/>
    <property type="match status" value="1"/>
</dbReference>
<dbReference type="NCBIfam" id="TIGR00738">
    <property type="entry name" value="rrf2_super"/>
    <property type="match status" value="1"/>
</dbReference>
<accession>A0ABT4QXA2</accession>
<name>A0ABT4QXA2_9HYPH</name>
<dbReference type="InterPro" id="IPR036388">
    <property type="entry name" value="WH-like_DNA-bd_sf"/>
</dbReference>
<dbReference type="PROSITE" id="PS51197">
    <property type="entry name" value="HTH_RRF2_2"/>
    <property type="match status" value="1"/>
</dbReference>
<dbReference type="EMBL" id="JAPFQA010000007">
    <property type="protein sequence ID" value="MCZ8546170.1"/>
    <property type="molecule type" value="Genomic_DNA"/>
</dbReference>
<protein>
    <submittedName>
        <fullName evidence="1">Rrf2 family transcriptional regulator</fullName>
    </submittedName>
</protein>
<dbReference type="InterPro" id="IPR000944">
    <property type="entry name" value="Tscrpt_reg_Rrf2"/>
</dbReference>
<sequence>MKLGEGVEAAIHCAATLASVDGNSTMPGAALAEAFGLSPSYLLKHLNMLTASGILESVSGPAGGYRLAQPAERITLLDIVLAVEGREPAFRCGEIRRNGPVKIDPSAYVKPCGINAAMLKAERAYRAALAETKLSDIVADYAAEGDPRSFAASCAFVARHQRPQKSSSTPQNPKM</sequence>
<organism evidence="1 2">
    <name type="scientific">Mesorhizobium qingshengii</name>
    <dbReference type="NCBI Taxonomy" id="1165689"/>
    <lineage>
        <taxon>Bacteria</taxon>
        <taxon>Pseudomonadati</taxon>
        <taxon>Pseudomonadota</taxon>
        <taxon>Alphaproteobacteria</taxon>
        <taxon>Hyphomicrobiales</taxon>
        <taxon>Phyllobacteriaceae</taxon>
        <taxon>Mesorhizobium</taxon>
    </lineage>
</organism>
<dbReference type="Pfam" id="PF02082">
    <property type="entry name" value="Rrf2"/>
    <property type="match status" value="1"/>
</dbReference>
<proteinExistence type="predicted"/>
<keyword evidence="2" id="KW-1185">Reference proteome</keyword>
<dbReference type="Gene3D" id="1.10.10.10">
    <property type="entry name" value="Winged helix-like DNA-binding domain superfamily/Winged helix DNA-binding domain"/>
    <property type="match status" value="1"/>
</dbReference>
<evidence type="ECO:0000313" key="1">
    <source>
        <dbReference type="EMBL" id="MCZ8546170.1"/>
    </source>
</evidence>
<gene>
    <name evidence="1" type="ORF">OOJ09_18435</name>
</gene>
<dbReference type="InterPro" id="IPR030489">
    <property type="entry name" value="TR_Rrf2-type_CS"/>
</dbReference>